<reference evidence="3" key="3">
    <citation type="submission" date="2022-12" db="EMBL/GenBank/DDBJ databases">
        <title>Vibrio parahaemolyticus become highly virulent by producing novel Tc toxins.</title>
        <authorList>
            <person name="Yang F."/>
            <person name="You Y."/>
            <person name="Lai Q."/>
            <person name="Xu L."/>
            <person name="Li F."/>
        </authorList>
    </citation>
    <scope>NUCLEOTIDE SEQUENCE</scope>
    <source>
        <strain evidence="3">Vp-HL-202005</strain>
    </source>
</reference>
<name>A0A4S3TE63_VIBPH</name>
<dbReference type="RefSeq" id="WP_005495415.1">
    <property type="nucleotide sequence ID" value="NZ_CANUIA010000003.1"/>
</dbReference>
<dbReference type="EMBL" id="LHQV01000006">
    <property type="protein sequence ID" value="OQK02669.1"/>
    <property type="molecule type" value="Genomic_DNA"/>
</dbReference>
<evidence type="ECO:0000313" key="2">
    <source>
        <dbReference type="EMBL" id="TXN16375.1"/>
    </source>
</evidence>
<dbReference type="EMBL" id="VRMQ01000002">
    <property type="protein sequence ID" value="TXN16375.1"/>
    <property type="molecule type" value="Genomic_DNA"/>
</dbReference>
<accession>A0A4S3TE63</accession>
<dbReference type="Proteomes" id="UP001156560">
    <property type="component" value="Chromosome 1"/>
</dbReference>
<reference evidence="2 5" key="2">
    <citation type="submission" date="2019-08" db="EMBL/GenBank/DDBJ databases">
        <title>Emerging of two pre-pandemic pathogenic O4:KUT lineages of Vibrio parahaemolyticus in coastal eastern China.</title>
        <authorList>
            <person name="Yu H."/>
        </authorList>
    </citation>
    <scope>NUCLEOTIDE SEQUENCE [LARGE SCALE GENOMIC DNA]</scope>
    <source>
        <strain evidence="2 5">HZ17-383</strain>
    </source>
</reference>
<organism evidence="2 5">
    <name type="scientific">Vibrio parahaemolyticus</name>
    <dbReference type="NCBI Taxonomy" id="670"/>
    <lineage>
        <taxon>Bacteria</taxon>
        <taxon>Pseudomonadati</taxon>
        <taxon>Pseudomonadota</taxon>
        <taxon>Gammaproteobacteria</taxon>
        <taxon>Vibrionales</taxon>
        <taxon>Vibrionaceae</taxon>
        <taxon>Vibrio</taxon>
    </lineage>
</organism>
<evidence type="ECO:0000313" key="1">
    <source>
        <dbReference type="EMBL" id="OQK02669.1"/>
    </source>
</evidence>
<sequence length="154" mass="16944">MLVKFDSKKEVVKEIIKKTKGGRGALAGAIGMSETTFNNKLYERNGCRFFDDEDLEAMEIHAGTYFLAQYRAGQRGGLFVPMAEFELDAEELSEIQIKEMAALGEANVEICRALADDQMIDNKEAKAIKSAAIEAAARVIASKLAAIRVYGMDK</sequence>
<reference evidence="1 4" key="1">
    <citation type="submission" date="2015-08" db="EMBL/GenBank/DDBJ databases">
        <title>Draft Genome Sequences of Vibrio parahaemolyticus Strains.</title>
        <authorList>
            <person name="Gonzalez-Escalona N."/>
            <person name="DePaola A."/>
        </authorList>
    </citation>
    <scope>NUCLEOTIDE SEQUENCE [LARGE SCALE GENOMIC DNA]</scope>
    <source>
        <strain evidence="1 4">CFSAN001621</strain>
    </source>
</reference>
<evidence type="ECO:0000313" key="5">
    <source>
        <dbReference type="Proteomes" id="UP000321504"/>
    </source>
</evidence>
<keyword evidence="4" id="KW-1185">Reference proteome</keyword>
<dbReference type="Pfam" id="PF06892">
    <property type="entry name" value="Phage_CP76"/>
    <property type="match status" value="1"/>
</dbReference>
<dbReference type="Proteomes" id="UP000321504">
    <property type="component" value="Unassembled WGS sequence"/>
</dbReference>
<dbReference type="NCBIfam" id="NF041471">
    <property type="entry name" value="phage_reg_YmfL"/>
    <property type="match status" value="1"/>
</dbReference>
<evidence type="ECO:0000313" key="3">
    <source>
        <dbReference type="EMBL" id="WAT91484.1"/>
    </source>
</evidence>
<dbReference type="InterPro" id="IPR048188">
    <property type="entry name" value="YmfL-like"/>
</dbReference>
<dbReference type="GO" id="GO:0003677">
    <property type="term" value="F:DNA binding"/>
    <property type="evidence" value="ECO:0007669"/>
    <property type="project" value="InterPro"/>
</dbReference>
<protein>
    <recommendedName>
        <fullName evidence="6">Phage protein</fullName>
    </recommendedName>
</protein>
<dbReference type="Proteomes" id="UP000191946">
    <property type="component" value="Unassembled WGS sequence"/>
</dbReference>
<evidence type="ECO:0000313" key="4">
    <source>
        <dbReference type="Proteomes" id="UP000191946"/>
    </source>
</evidence>
<dbReference type="AlphaFoldDB" id="A0A4S3TE63"/>
<dbReference type="InterPro" id="IPR009679">
    <property type="entry name" value="Phage_186_CII-like"/>
</dbReference>
<gene>
    <name evidence="1" type="ORF">AKG60_05360</name>
    <name evidence="2" type="ORF">FVP01_10465</name>
    <name evidence="3" type="ORF">O1Q84_06595</name>
</gene>
<dbReference type="EMBL" id="CP114194">
    <property type="protein sequence ID" value="WAT91484.1"/>
    <property type="molecule type" value="Genomic_DNA"/>
</dbReference>
<proteinExistence type="predicted"/>
<evidence type="ECO:0008006" key="6">
    <source>
        <dbReference type="Google" id="ProtNLM"/>
    </source>
</evidence>